<dbReference type="Pfam" id="PF00314">
    <property type="entry name" value="Thaumatin"/>
    <property type="match status" value="1"/>
</dbReference>
<dbReference type="InterPro" id="IPR017949">
    <property type="entry name" value="Thaumatin_CS"/>
</dbReference>
<feature type="disulfide bond" evidence="3">
    <location>
        <begin position="165"/>
        <end position="181"/>
    </location>
</feature>
<keyword evidence="4" id="KW-0732">Signal</keyword>
<protein>
    <recommendedName>
        <fullName evidence="7">Thaumatin-like protein 1b</fullName>
    </recommendedName>
</protein>
<feature type="chain" id="PRO_5012058386" description="Thaumatin-like protein 1b" evidence="4">
    <location>
        <begin position="27"/>
        <end position="247"/>
    </location>
</feature>
<feature type="disulfide bond" evidence="3">
    <location>
        <begin position="82"/>
        <end position="92"/>
    </location>
</feature>
<evidence type="ECO:0000313" key="5">
    <source>
        <dbReference type="EMBL" id="OWM78547.1"/>
    </source>
</evidence>
<dbReference type="InterPro" id="IPR001938">
    <property type="entry name" value="Thaumatin"/>
</dbReference>
<feature type="disulfide bond" evidence="3">
    <location>
        <begin position="97"/>
        <end position="104"/>
    </location>
</feature>
<feature type="disulfide bond" evidence="3">
    <location>
        <begin position="35"/>
        <end position="246"/>
    </location>
</feature>
<dbReference type="SUPFAM" id="SSF49870">
    <property type="entry name" value="Osmotin, thaumatin-like protein"/>
    <property type="match status" value="1"/>
</dbReference>
<evidence type="ECO:0000313" key="6">
    <source>
        <dbReference type="Proteomes" id="UP000197138"/>
    </source>
</evidence>
<sequence>MEQRSSVLLLLGLLLPSFFVANRVDAATFTFNNNCPYTVWPAILTGSGAQLSTTGFQLESGASNAVDVPNPWSGRVWGRTLCSTDASGKFTCQTADCGSGTVECGGAGGAPPASLAELTLAAGGGMDFYDISLVDGFNIPISLTPQGGSGGCSATSCPANVNQVCPPELSMKGADGSVIGCKSACLTFNQPQYCCTGQFASPQTCPPTSYSKVFKDQCPQAYSYAYDDKTSTFTCPGGANYLVTFCP</sequence>
<evidence type="ECO:0000256" key="3">
    <source>
        <dbReference type="PIRSR" id="PIRSR002703-1"/>
    </source>
</evidence>
<organism evidence="5 6">
    <name type="scientific">Punica granatum</name>
    <name type="common">Pomegranate</name>
    <dbReference type="NCBI Taxonomy" id="22663"/>
    <lineage>
        <taxon>Eukaryota</taxon>
        <taxon>Viridiplantae</taxon>
        <taxon>Streptophyta</taxon>
        <taxon>Embryophyta</taxon>
        <taxon>Tracheophyta</taxon>
        <taxon>Spermatophyta</taxon>
        <taxon>Magnoliopsida</taxon>
        <taxon>eudicotyledons</taxon>
        <taxon>Gunneridae</taxon>
        <taxon>Pentapetalae</taxon>
        <taxon>rosids</taxon>
        <taxon>malvids</taxon>
        <taxon>Myrtales</taxon>
        <taxon>Lythraceae</taxon>
        <taxon>Punica</taxon>
    </lineage>
</organism>
<dbReference type="Gene3D" id="2.60.110.10">
    <property type="entry name" value="Thaumatin"/>
    <property type="match status" value="1"/>
</dbReference>
<gene>
    <name evidence="5" type="ORF">CDL15_Pgr016271</name>
</gene>
<proteinExistence type="inferred from homology"/>
<dbReference type="PROSITE" id="PS00316">
    <property type="entry name" value="THAUMATIN_1"/>
    <property type="match status" value="1"/>
</dbReference>
<comment type="similarity">
    <text evidence="1">Belongs to the thaumatin family.</text>
</comment>
<reference evidence="6" key="1">
    <citation type="journal article" date="2017" name="Plant J.">
        <title>The pomegranate (Punica granatum L.) genome and the genomics of punicalagin biosynthesis.</title>
        <authorList>
            <person name="Qin G."/>
            <person name="Xu C."/>
            <person name="Ming R."/>
            <person name="Tang H."/>
            <person name="Guyot R."/>
            <person name="Kramer E.M."/>
            <person name="Hu Y."/>
            <person name="Yi X."/>
            <person name="Qi Y."/>
            <person name="Xu X."/>
            <person name="Gao Z."/>
            <person name="Pan H."/>
            <person name="Jian J."/>
            <person name="Tian Y."/>
            <person name="Yue Z."/>
            <person name="Xu Y."/>
        </authorList>
    </citation>
    <scope>NUCLEOTIDE SEQUENCE [LARGE SCALE GENOMIC DNA]</scope>
    <source>
        <strain evidence="6">cv. Dabenzi</strain>
    </source>
</reference>
<dbReference type="PIRSF" id="PIRSF002703">
    <property type="entry name" value="Thaumatin"/>
    <property type="match status" value="1"/>
</dbReference>
<comment type="caution">
    <text evidence="5">The sequence shown here is derived from an EMBL/GenBank/DDBJ whole genome shotgun (WGS) entry which is preliminary data.</text>
</comment>
<dbReference type="FunFam" id="2.60.110.10:FF:000002">
    <property type="entry name" value="Thaumatin-like protein 1a"/>
    <property type="match status" value="1"/>
</dbReference>
<dbReference type="PRINTS" id="PR00347">
    <property type="entry name" value="THAUMATIN"/>
</dbReference>
<dbReference type="Proteomes" id="UP000197138">
    <property type="component" value="Unassembled WGS sequence"/>
</dbReference>
<evidence type="ECO:0000256" key="4">
    <source>
        <dbReference type="SAM" id="SignalP"/>
    </source>
</evidence>
<dbReference type="InterPro" id="IPR037176">
    <property type="entry name" value="Osmotin/thaumatin-like_sf"/>
</dbReference>
<feature type="disulfide bond" evidence="3">
    <location>
        <begin position="152"/>
        <end position="235"/>
    </location>
</feature>
<evidence type="ECO:0008006" key="7">
    <source>
        <dbReference type="Google" id="ProtNLM"/>
    </source>
</evidence>
<dbReference type="CDD" id="cd09218">
    <property type="entry name" value="TLP-PA"/>
    <property type="match status" value="1"/>
</dbReference>
<evidence type="ECO:0000256" key="1">
    <source>
        <dbReference type="ARBA" id="ARBA00010607"/>
    </source>
</evidence>
<keyword evidence="2 3" id="KW-1015">Disulfide bond</keyword>
<feature type="signal peptide" evidence="4">
    <location>
        <begin position="1"/>
        <end position="26"/>
    </location>
</feature>
<evidence type="ECO:0000256" key="2">
    <source>
        <dbReference type="ARBA" id="ARBA00023157"/>
    </source>
</evidence>
<accession>A0A218X0L7</accession>
<feature type="disulfide bond" evidence="3">
    <location>
        <begin position="157"/>
        <end position="218"/>
    </location>
</feature>
<dbReference type="EMBL" id="MTKT01002495">
    <property type="protein sequence ID" value="OWM78547.1"/>
    <property type="molecule type" value="Genomic_DNA"/>
</dbReference>
<feature type="disulfide bond" evidence="3">
    <location>
        <begin position="195"/>
        <end position="205"/>
    </location>
</feature>
<name>A0A218X0L7_PUNGR</name>
<dbReference type="PROSITE" id="PS51367">
    <property type="entry name" value="THAUMATIN_2"/>
    <property type="match status" value="1"/>
</dbReference>
<feature type="disulfide bond" evidence="3">
    <location>
        <begin position="185"/>
        <end position="194"/>
    </location>
</feature>
<dbReference type="SMART" id="SM00205">
    <property type="entry name" value="THN"/>
    <property type="match status" value="1"/>
</dbReference>
<dbReference type="PANTHER" id="PTHR31048">
    <property type="entry name" value="OS03G0233200 PROTEIN"/>
    <property type="match status" value="1"/>
</dbReference>
<dbReference type="AlphaFoldDB" id="A0A218X0L7"/>